<dbReference type="EMBL" id="OD026377">
    <property type="protein sequence ID" value="CAD7420047.1"/>
    <property type="molecule type" value="Genomic_DNA"/>
</dbReference>
<gene>
    <name evidence="5" type="ORF">TPSB3V08_LOCUS13462</name>
</gene>
<evidence type="ECO:0000256" key="1">
    <source>
        <dbReference type="ARBA" id="ARBA00022723"/>
    </source>
</evidence>
<dbReference type="GO" id="GO:0043161">
    <property type="term" value="P:proteasome-mediated ubiquitin-dependent protein catabolic process"/>
    <property type="evidence" value="ECO:0007669"/>
    <property type="project" value="TreeGrafter"/>
</dbReference>
<dbReference type="GO" id="GO:0061630">
    <property type="term" value="F:ubiquitin protein ligase activity"/>
    <property type="evidence" value="ECO:0007669"/>
    <property type="project" value="TreeGrafter"/>
</dbReference>
<dbReference type="GO" id="GO:0005737">
    <property type="term" value="C:cytoplasm"/>
    <property type="evidence" value="ECO:0007669"/>
    <property type="project" value="TreeGrafter"/>
</dbReference>
<sequence>MKPPIVQCSNGHSECKGKLTVCPSCRADYLVTKNLLAKQMACKVKHPCKNQSAGYSENYPLEHLTRPGAECPHRMFRV</sequence>
<dbReference type="Pfam" id="PF21362">
    <property type="entry name" value="Sina_RING"/>
    <property type="match status" value="1"/>
</dbReference>
<evidence type="ECO:0000259" key="4">
    <source>
        <dbReference type="Pfam" id="PF21362"/>
    </source>
</evidence>
<evidence type="ECO:0000313" key="5">
    <source>
        <dbReference type="EMBL" id="CAD7420047.1"/>
    </source>
</evidence>
<dbReference type="InterPro" id="IPR004162">
    <property type="entry name" value="SINA-like_animal"/>
</dbReference>
<dbReference type="PANTHER" id="PTHR45877:SF2">
    <property type="entry name" value="E3 UBIQUITIN-PROTEIN LIGASE SINA-RELATED"/>
    <property type="match status" value="1"/>
</dbReference>
<dbReference type="PANTHER" id="PTHR45877">
    <property type="entry name" value="E3 UBIQUITIN-PROTEIN LIGASE SIAH2"/>
    <property type="match status" value="1"/>
</dbReference>
<keyword evidence="3" id="KW-0862">Zinc</keyword>
<keyword evidence="1" id="KW-0479">Metal-binding</keyword>
<keyword evidence="2" id="KW-0863">Zinc-finger</keyword>
<feature type="domain" description="E3 ubiquitin-protein ligase Sina-like RING finger" evidence="4">
    <location>
        <begin position="1"/>
        <end position="25"/>
    </location>
</feature>
<dbReference type="InterPro" id="IPR049548">
    <property type="entry name" value="Sina-like_RING"/>
</dbReference>
<dbReference type="GO" id="GO:0031624">
    <property type="term" value="F:ubiquitin conjugating enzyme binding"/>
    <property type="evidence" value="ECO:0007669"/>
    <property type="project" value="TreeGrafter"/>
</dbReference>
<protein>
    <recommendedName>
        <fullName evidence="4">E3 ubiquitin-protein ligase Sina-like RING finger domain-containing protein</fullName>
    </recommendedName>
</protein>
<dbReference type="AlphaFoldDB" id="A0A7R9DSE9"/>
<evidence type="ECO:0000256" key="2">
    <source>
        <dbReference type="ARBA" id="ARBA00022771"/>
    </source>
</evidence>
<reference evidence="5" key="1">
    <citation type="submission" date="2020-11" db="EMBL/GenBank/DDBJ databases">
        <authorList>
            <person name="Tran Van P."/>
        </authorList>
    </citation>
    <scope>NUCLEOTIDE SEQUENCE</scope>
</reference>
<evidence type="ECO:0000256" key="3">
    <source>
        <dbReference type="ARBA" id="ARBA00022833"/>
    </source>
</evidence>
<dbReference type="GO" id="GO:0008270">
    <property type="term" value="F:zinc ion binding"/>
    <property type="evidence" value="ECO:0007669"/>
    <property type="project" value="UniProtKB-KW"/>
</dbReference>
<organism evidence="5">
    <name type="scientific">Timema poppense</name>
    <name type="common">Walking stick</name>
    <dbReference type="NCBI Taxonomy" id="170557"/>
    <lineage>
        <taxon>Eukaryota</taxon>
        <taxon>Metazoa</taxon>
        <taxon>Ecdysozoa</taxon>
        <taxon>Arthropoda</taxon>
        <taxon>Hexapoda</taxon>
        <taxon>Insecta</taxon>
        <taxon>Pterygota</taxon>
        <taxon>Neoptera</taxon>
        <taxon>Polyneoptera</taxon>
        <taxon>Phasmatodea</taxon>
        <taxon>Timematodea</taxon>
        <taxon>Timematoidea</taxon>
        <taxon>Timematidae</taxon>
        <taxon>Timema</taxon>
    </lineage>
</organism>
<proteinExistence type="predicted"/>
<accession>A0A7R9DSE9</accession>
<name>A0A7R9DSE9_TIMPO</name>